<dbReference type="Proteomes" id="UP000198215">
    <property type="component" value="Chromosome I"/>
</dbReference>
<reference evidence="3" key="1">
    <citation type="submission" date="2016-06" db="EMBL/GenBank/DDBJ databases">
        <authorList>
            <person name="Varghese N."/>
            <person name="Submissions Spin"/>
        </authorList>
    </citation>
    <scope>NUCLEOTIDE SEQUENCE [LARGE SCALE GENOMIC DNA]</scope>
    <source>
        <strain evidence="3">DSM 45161</strain>
    </source>
</reference>
<proteinExistence type="predicted"/>
<accession>A0A1C5JDF8</accession>
<dbReference type="Pfam" id="PF08811">
    <property type="entry name" value="DUF1800"/>
    <property type="match status" value="1"/>
</dbReference>
<gene>
    <name evidence="2" type="ORF">GA0070614_4416</name>
</gene>
<name>A0A1C5JDF8_9ACTN</name>
<evidence type="ECO:0000313" key="3">
    <source>
        <dbReference type="Proteomes" id="UP000198215"/>
    </source>
</evidence>
<dbReference type="AlphaFoldDB" id="A0A1C5JDF8"/>
<dbReference type="OrthoDB" id="9772295at2"/>
<dbReference type="RefSeq" id="WP_088977720.1">
    <property type="nucleotide sequence ID" value="NZ_LT607753.1"/>
</dbReference>
<sequence>MSGDVALLLRRAGFGPTSAELGAAAKAGYADTALTLTAPPGPDIGATSASMPRLGPDPYAADPNPTPARRAAADKVREEQAEQLTRWWLDRMTVANHQAVEKLIFFWHGHWATSIRKVKSPQLMLAQHRTLRSARDFGDMARRMVVDPALVYWLDGQLNTRQAPNENLARELCELFLLGIGHYTEADVKAAGRALTGWRLDLRAERMVLDPDAHDPGRKTILGAESDFTARSLVDLLLRQPACAEFIATRLWFRYASSTEPIPPATRARMVAAFPAPMSMLRALFTDDAFRATAGTMVKQPIEWMVGAMRQLELRPANIPRAMLIQLCDGLGGLGQRPFAPPSVGGWPAGATWLVSSSARLKLSLAGKLVSLLEPGRLTPEDVAAMLCVDRWTNRTYAVLREVGNPRMLLTLGLVSPEYAVT</sequence>
<dbReference type="EMBL" id="LT607753">
    <property type="protein sequence ID" value="SCG68607.1"/>
    <property type="molecule type" value="Genomic_DNA"/>
</dbReference>
<organism evidence="2 3">
    <name type="scientific">Micromonospora coxensis</name>
    <dbReference type="NCBI Taxonomy" id="356852"/>
    <lineage>
        <taxon>Bacteria</taxon>
        <taxon>Bacillati</taxon>
        <taxon>Actinomycetota</taxon>
        <taxon>Actinomycetes</taxon>
        <taxon>Micromonosporales</taxon>
        <taxon>Micromonosporaceae</taxon>
        <taxon>Micromonospora</taxon>
    </lineage>
</organism>
<dbReference type="InterPro" id="IPR014917">
    <property type="entry name" value="DUF1800"/>
</dbReference>
<evidence type="ECO:0000256" key="1">
    <source>
        <dbReference type="SAM" id="MobiDB-lite"/>
    </source>
</evidence>
<evidence type="ECO:0000313" key="2">
    <source>
        <dbReference type="EMBL" id="SCG68607.1"/>
    </source>
</evidence>
<keyword evidence="3" id="KW-1185">Reference proteome</keyword>
<feature type="region of interest" description="Disordered" evidence="1">
    <location>
        <begin position="38"/>
        <end position="68"/>
    </location>
</feature>
<protein>
    <submittedName>
        <fullName evidence="2">Uncharacterized conserved protein, DUF1800 family</fullName>
    </submittedName>
</protein>